<protein>
    <submittedName>
        <fullName evidence="2">DUF3905 domain-containing protein</fullName>
    </submittedName>
</protein>
<gene>
    <name evidence="2" type="ORF">G4D63_02125</name>
</gene>
<reference evidence="2 3" key="1">
    <citation type="submission" date="2020-02" db="EMBL/GenBank/DDBJ databases">
        <title>Bacillus aquiflavi sp. nov., isolated from yellow water of strong flavor Chinese baijiu in Yibin region of China.</title>
        <authorList>
            <person name="Xie J."/>
        </authorList>
    </citation>
    <scope>NUCLEOTIDE SEQUENCE [LARGE SCALE GENOMIC DNA]</scope>
    <source>
        <strain evidence="2 3">SA4</strain>
    </source>
</reference>
<feature type="region of interest" description="Disordered" evidence="1">
    <location>
        <begin position="99"/>
        <end position="118"/>
    </location>
</feature>
<evidence type="ECO:0000256" key="1">
    <source>
        <dbReference type="SAM" id="MobiDB-lite"/>
    </source>
</evidence>
<evidence type="ECO:0000313" key="2">
    <source>
        <dbReference type="EMBL" id="NEY70529.1"/>
    </source>
</evidence>
<evidence type="ECO:0000313" key="3">
    <source>
        <dbReference type="Proteomes" id="UP000481043"/>
    </source>
</evidence>
<keyword evidence="3" id="KW-1185">Reference proteome</keyword>
<dbReference type="Proteomes" id="UP000481043">
    <property type="component" value="Unassembled WGS sequence"/>
</dbReference>
<dbReference type="InterPro" id="IPR024999">
    <property type="entry name" value="DUF3905"/>
</dbReference>
<feature type="compositionally biased region" description="Basic and acidic residues" evidence="1">
    <location>
        <begin position="108"/>
        <end position="118"/>
    </location>
</feature>
<proteinExistence type="predicted"/>
<dbReference type="Pfam" id="PF13045">
    <property type="entry name" value="DUF3905"/>
    <property type="match status" value="1"/>
</dbReference>
<accession>A0A6M0Q432</accession>
<dbReference type="AlphaFoldDB" id="A0A6M0Q432"/>
<dbReference type="EMBL" id="JAAIWM010000001">
    <property type="protein sequence ID" value="NEY70529.1"/>
    <property type="molecule type" value="Genomic_DNA"/>
</dbReference>
<comment type="caution">
    <text evidence="2">The sequence shown here is derived from an EMBL/GenBank/DDBJ whole genome shotgun (WGS) entry which is preliminary data.</text>
</comment>
<organism evidence="2 3">
    <name type="scientific">Bacillus mesophilus</name>
    <dbReference type="NCBI Taxonomy" id="1808955"/>
    <lineage>
        <taxon>Bacteria</taxon>
        <taxon>Bacillati</taxon>
        <taxon>Bacillota</taxon>
        <taxon>Bacilli</taxon>
        <taxon>Bacillales</taxon>
        <taxon>Bacillaceae</taxon>
        <taxon>Bacillus</taxon>
    </lineage>
</organism>
<sequence length="118" mass="13418">MKKKKVKEKDLEIPFIDETMPHQPDAPVFKGSGVKMEKPFINEHGVVIGDSFYDSPNSPLNKWSEDTDPSIMAGDEWVHPTNDIGWNTAENRELIEKKIPPQGVPFTHPDKDVSYNQD</sequence>
<name>A0A6M0Q432_9BACI</name>
<dbReference type="RefSeq" id="WP_163177218.1">
    <property type="nucleotide sequence ID" value="NZ_JAAIWM010000001.1"/>
</dbReference>